<reference evidence="2 3" key="1">
    <citation type="submission" date="2019-06" db="EMBL/GenBank/DDBJ databases">
        <title>Whole genome shotgun sequence of Komagataeibacter hansenii NBRC 14820.</title>
        <authorList>
            <person name="Hosoyama A."/>
            <person name="Uohara A."/>
            <person name="Ohji S."/>
            <person name="Ichikawa N."/>
        </authorList>
    </citation>
    <scope>NUCLEOTIDE SEQUENCE [LARGE SCALE GENOMIC DNA]</scope>
    <source>
        <strain evidence="2 3">NBRC 14820</strain>
    </source>
</reference>
<evidence type="ECO:0000256" key="1">
    <source>
        <dbReference type="SAM" id="MobiDB-lite"/>
    </source>
</evidence>
<gene>
    <name evidence="2" type="ORF">GHA01_30840</name>
</gene>
<feature type="compositionally biased region" description="Basic and acidic residues" evidence="1">
    <location>
        <begin position="102"/>
        <end position="116"/>
    </location>
</feature>
<comment type="caution">
    <text evidence="2">The sequence shown here is derived from an EMBL/GenBank/DDBJ whole genome shotgun (WGS) entry which is preliminary data.</text>
</comment>
<accession>A0ABQ0SJ25</accession>
<protein>
    <submittedName>
        <fullName evidence="2">Uncharacterized protein</fullName>
    </submittedName>
</protein>
<feature type="region of interest" description="Disordered" evidence="1">
    <location>
        <begin position="97"/>
        <end position="116"/>
    </location>
</feature>
<keyword evidence="3" id="KW-1185">Reference proteome</keyword>
<dbReference type="Proteomes" id="UP000319478">
    <property type="component" value="Unassembled WGS sequence"/>
</dbReference>
<evidence type="ECO:0000313" key="3">
    <source>
        <dbReference type="Proteomes" id="UP000319478"/>
    </source>
</evidence>
<organism evidence="2 3">
    <name type="scientific">Novacetimonas hansenii</name>
    <name type="common">Komagataeibacter hansenii</name>
    <dbReference type="NCBI Taxonomy" id="436"/>
    <lineage>
        <taxon>Bacteria</taxon>
        <taxon>Pseudomonadati</taxon>
        <taxon>Pseudomonadota</taxon>
        <taxon>Alphaproteobacteria</taxon>
        <taxon>Acetobacterales</taxon>
        <taxon>Acetobacteraceae</taxon>
        <taxon>Novacetimonas</taxon>
    </lineage>
</organism>
<sequence>MPDRLPFWPRYLTKKLAAFYLGVSASTFDDEVKQGWWPPARPRGGRGGRLTWDRMLLDLYADRASGIGVGAPAATGAPVPAERLVTTPSLVERMNATLPQNRTEHRAQETSRRFGN</sequence>
<dbReference type="EMBL" id="BJNN01000186">
    <property type="protein sequence ID" value="GEC65235.1"/>
    <property type="molecule type" value="Genomic_DNA"/>
</dbReference>
<evidence type="ECO:0000313" key="2">
    <source>
        <dbReference type="EMBL" id="GEC65235.1"/>
    </source>
</evidence>
<proteinExistence type="predicted"/>
<name>A0ABQ0SJ25_NOVHA</name>